<evidence type="ECO:0000256" key="6">
    <source>
        <dbReference type="ARBA" id="ARBA00023136"/>
    </source>
</evidence>
<dbReference type="RefSeq" id="WP_378059575.1">
    <property type="nucleotide sequence ID" value="NZ_JBHSIS010000020.1"/>
</dbReference>
<organism evidence="10 11">
    <name type="scientific">Actinophytocola glycyrrhizae</name>
    <dbReference type="NCBI Taxonomy" id="2044873"/>
    <lineage>
        <taxon>Bacteria</taxon>
        <taxon>Bacillati</taxon>
        <taxon>Actinomycetota</taxon>
        <taxon>Actinomycetes</taxon>
        <taxon>Pseudonocardiales</taxon>
        <taxon>Pseudonocardiaceae</taxon>
    </lineage>
</organism>
<dbReference type="SMART" id="SM00382">
    <property type="entry name" value="AAA"/>
    <property type="match status" value="1"/>
</dbReference>
<evidence type="ECO:0000313" key="11">
    <source>
        <dbReference type="Proteomes" id="UP001595859"/>
    </source>
</evidence>
<dbReference type="InterPro" id="IPR003593">
    <property type="entry name" value="AAA+_ATPase"/>
</dbReference>
<dbReference type="InterPro" id="IPR011527">
    <property type="entry name" value="ABC1_TM_dom"/>
</dbReference>
<evidence type="ECO:0000313" key="10">
    <source>
        <dbReference type="EMBL" id="MFC4857584.1"/>
    </source>
</evidence>
<reference evidence="11" key="1">
    <citation type="journal article" date="2019" name="Int. J. Syst. Evol. Microbiol.">
        <title>The Global Catalogue of Microorganisms (GCM) 10K type strain sequencing project: providing services to taxonomists for standard genome sequencing and annotation.</title>
        <authorList>
            <consortium name="The Broad Institute Genomics Platform"/>
            <consortium name="The Broad Institute Genome Sequencing Center for Infectious Disease"/>
            <person name="Wu L."/>
            <person name="Ma J."/>
        </authorList>
    </citation>
    <scope>NUCLEOTIDE SEQUENCE [LARGE SCALE GENOMIC DNA]</scope>
    <source>
        <strain evidence="11">ZS-22-S1</strain>
    </source>
</reference>
<keyword evidence="11" id="KW-1185">Reference proteome</keyword>
<keyword evidence="6 7" id="KW-0472">Membrane</keyword>
<dbReference type="InterPro" id="IPR027417">
    <property type="entry name" value="P-loop_NTPase"/>
</dbReference>
<dbReference type="InterPro" id="IPR003439">
    <property type="entry name" value="ABC_transporter-like_ATP-bd"/>
</dbReference>
<sequence length="629" mass="67900">MGDNEARPLIGMDGIAAPKWAASDRAAADATWWQTVRSVPAAVATVARYSWQASRRLTILAAVLHVLSGCVTAFGLLATADVLSTLLERGPTPDRVVASLPSIALLAGAYSLRALLDAAVSLVQGMLTPYVEVAARDQMHRAVLDVEAAAFDDADFRDLVRQGGERGANAIRSSTQGVADVLSSVVSVVAAMATVAFFSGWLLPAMLLAAGVDAWAAMRAAKLSYGSFLHMVTRDRQQWVISELITRRDAAVEVRAFTAQPTLLAEYRRVAAILAAETVRVERRQTWIQLAGRSAAGVGTALAYVVLGWLLYVESMPLALAGAAVVAMRTGSTALRNTMYQVNRLYEQSFHIDLFRRLLTEATTRRGPEPVSQAPANPATIELRDVSFTYPGQDSPAVSEVSLKIRRGEVIALVGENGSGKSTLGRLITGLYRPGEGQVLWDGTDIATAHRHTVHSQVSVITQEPLRWPVTAADNIRIGRLERDGRDGTLWTGHAATSGADEVIEALPRKENTILSRLYEEGKDLSGGQWQRLSVSRGSYRDAPVLVADEPTAALDARAEAKVFDALRTASRGERTTVLVTHRLASVRHVDRIVVLEHGRITEDGTHDELMALGGLYAELYSLQAAAYR</sequence>
<evidence type="ECO:0000256" key="2">
    <source>
        <dbReference type="ARBA" id="ARBA00022692"/>
    </source>
</evidence>
<dbReference type="PROSITE" id="PS50893">
    <property type="entry name" value="ABC_TRANSPORTER_2"/>
    <property type="match status" value="1"/>
</dbReference>
<evidence type="ECO:0000256" key="3">
    <source>
        <dbReference type="ARBA" id="ARBA00022741"/>
    </source>
</evidence>
<keyword evidence="5 7" id="KW-1133">Transmembrane helix</keyword>
<keyword evidence="2 7" id="KW-0812">Transmembrane</keyword>
<dbReference type="Proteomes" id="UP001595859">
    <property type="component" value="Unassembled WGS sequence"/>
</dbReference>
<evidence type="ECO:0000256" key="5">
    <source>
        <dbReference type="ARBA" id="ARBA00022989"/>
    </source>
</evidence>
<comment type="subcellular location">
    <subcellularLocation>
        <location evidence="1">Cell membrane</location>
        <topology evidence="1">Multi-pass membrane protein</topology>
    </subcellularLocation>
</comment>
<evidence type="ECO:0000256" key="7">
    <source>
        <dbReference type="SAM" id="Phobius"/>
    </source>
</evidence>
<feature type="transmembrane region" description="Helical" evidence="7">
    <location>
        <begin position="201"/>
        <end position="221"/>
    </location>
</feature>
<keyword evidence="4 10" id="KW-0067">ATP-binding</keyword>
<feature type="transmembrane region" description="Helical" evidence="7">
    <location>
        <begin position="57"/>
        <end position="78"/>
    </location>
</feature>
<feature type="domain" description="ABC transmembrane type-1" evidence="9">
    <location>
        <begin position="59"/>
        <end position="347"/>
    </location>
</feature>
<dbReference type="SUPFAM" id="SSF90123">
    <property type="entry name" value="ABC transporter transmembrane region"/>
    <property type="match status" value="1"/>
</dbReference>
<dbReference type="Pfam" id="PF00005">
    <property type="entry name" value="ABC_tran"/>
    <property type="match status" value="1"/>
</dbReference>
<dbReference type="Gene3D" id="3.40.50.300">
    <property type="entry name" value="P-loop containing nucleotide triphosphate hydrolases"/>
    <property type="match status" value="1"/>
</dbReference>
<accession>A0ABV9SA12</accession>
<evidence type="ECO:0000259" key="9">
    <source>
        <dbReference type="PROSITE" id="PS50929"/>
    </source>
</evidence>
<evidence type="ECO:0000259" key="8">
    <source>
        <dbReference type="PROSITE" id="PS50893"/>
    </source>
</evidence>
<evidence type="ECO:0000256" key="1">
    <source>
        <dbReference type="ARBA" id="ARBA00004651"/>
    </source>
</evidence>
<dbReference type="InterPro" id="IPR036640">
    <property type="entry name" value="ABC1_TM_sf"/>
</dbReference>
<dbReference type="PROSITE" id="PS00211">
    <property type="entry name" value="ABC_TRANSPORTER_1"/>
    <property type="match status" value="1"/>
</dbReference>
<dbReference type="SUPFAM" id="SSF52540">
    <property type="entry name" value="P-loop containing nucleoside triphosphate hydrolases"/>
    <property type="match status" value="1"/>
</dbReference>
<dbReference type="InterPro" id="IPR017871">
    <property type="entry name" value="ABC_transporter-like_CS"/>
</dbReference>
<feature type="transmembrane region" description="Helical" evidence="7">
    <location>
        <begin position="290"/>
        <end position="312"/>
    </location>
</feature>
<keyword evidence="3" id="KW-0547">Nucleotide-binding</keyword>
<dbReference type="InterPro" id="IPR039421">
    <property type="entry name" value="Type_1_exporter"/>
</dbReference>
<dbReference type="EMBL" id="JBHSIS010000020">
    <property type="protein sequence ID" value="MFC4857584.1"/>
    <property type="molecule type" value="Genomic_DNA"/>
</dbReference>
<dbReference type="GO" id="GO:0005524">
    <property type="term" value="F:ATP binding"/>
    <property type="evidence" value="ECO:0007669"/>
    <property type="project" value="UniProtKB-KW"/>
</dbReference>
<dbReference type="PANTHER" id="PTHR43394">
    <property type="entry name" value="ATP-DEPENDENT PERMEASE MDL1, MITOCHONDRIAL"/>
    <property type="match status" value="1"/>
</dbReference>
<evidence type="ECO:0000256" key="4">
    <source>
        <dbReference type="ARBA" id="ARBA00022840"/>
    </source>
</evidence>
<feature type="domain" description="ABC transporter" evidence="8">
    <location>
        <begin position="381"/>
        <end position="623"/>
    </location>
</feature>
<comment type="caution">
    <text evidence="10">The sequence shown here is derived from an EMBL/GenBank/DDBJ whole genome shotgun (WGS) entry which is preliminary data.</text>
</comment>
<dbReference type="PROSITE" id="PS50929">
    <property type="entry name" value="ABC_TM1F"/>
    <property type="match status" value="1"/>
</dbReference>
<dbReference type="PANTHER" id="PTHR43394:SF1">
    <property type="entry name" value="ATP-BINDING CASSETTE SUB-FAMILY B MEMBER 10, MITOCHONDRIAL"/>
    <property type="match status" value="1"/>
</dbReference>
<protein>
    <submittedName>
        <fullName evidence="10">ABC transporter ATP-binding protein</fullName>
    </submittedName>
</protein>
<name>A0ABV9SA12_9PSEU</name>
<gene>
    <name evidence="10" type="ORF">ACFPCV_29145</name>
</gene>
<proteinExistence type="predicted"/>
<dbReference type="Gene3D" id="1.20.1560.10">
    <property type="entry name" value="ABC transporter type 1, transmembrane domain"/>
    <property type="match status" value="1"/>
</dbReference>